<evidence type="ECO:0000256" key="4">
    <source>
        <dbReference type="ARBA" id="ARBA00023125"/>
    </source>
</evidence>
<proteinExistence type="inferred from homology"/>
<evidence type="ECO:0000313" key="11">
    <source>
        <dbReference type="Proteomes" id="UP000238479"/>
    </source>
</evidence>
<dbReference type="InterPro" id="IPR036390">
    <property type="entry name" value="WH_DNA-bd_sf"/>
</dbReference>
<dbReference type="FunFam" id="1.10.10.10:FF:000035">
    <property type="entry name" value="General transcription factor IIF subunit 2"/>
    <property type="match status" value="1"/>
</dbReference>
<comment type="caution">
    <text evidence="10">The sequence shown here is derived from an EMBL/GenBank/DDBJ whole genome shotgun (WGS) entry which is preliminary data.</text>
</comment>
<feature type="region of interest" description="Disordered" evidence="7">
    <location>
        <begin position="1"/>
        <end position="35"/>
    </location>
</feature>
<keyword evidence="10" id="KW-0378">Hydrolase</keyword>
<dbReference type="InterPro" id="IPR040450">
    <property type="entry name" value="TFIIF_beta_HTH"/>
</dbReference>
<dbReference type="PANTHER" id="PTHR10445">
    <property type="entry name" value="GENERAL TRANSCRIPTION FACTOR IIF SUBUNIT 2"/>
    <property type="match status" value="1"/>
</dbReference>
<dbReference type="EMBL" id="PDCK01000044">
    <property type="protein sequence ID" value="PRQ27129.1"/>
    <property type="molecule type" value="Genomic_DNA"/>
</dbReference>
<evidence type="ECO:0000313" key="10">
    <source>
        <dbReference type="EMBL" id="PRQ27129.1"/>
    </source>
</evidence>
<dbReference type="GO" id="GO:0003678">
    <property type="term" value="F:DNA helicase activity"/>
    <property type="evidence" value="ECO:0007669"/>
    <property type="project" value="UniProtKB-EC"/>
</dbReference>
<dbReference type="EC" id="3.6.4.12" evidence="10"/>
<dbReference type="SUPFAM" id="SSF50916">
    <property type="entry name" value="Rap30/74 interaction domains"/>
    <property type="match status" value="1"/>
</dbReference>
<evidence type="ECO:0000259" key="8">
    <source>
        <dbReference type="Pfam" id="PF02270"/>
    </source>
</evidence>
<dbReference type="GO" id="GO:0003677">
    <property type="term" value="F:DNA binding"/>
    <property type="evidence" value="ECO:0007669"/>
    <property type="project" value="UniProtKB-KW"/>
</dbReference>
<keyword evidence="5" id="KW-0804">Transcription</keyword>
<sequence length="279" mass="31845">MEEKPSARRVKSEEDHVAKKVKTEEDHGGTKSLDTAKADKLVWLMKLPQAVAKSWNSHPSSDPHPVAKVVLSLDPLETDETSAVQFKMEVAPTEAGMKPKNYSMNMSKDFIPMCVFSEGNQGKIAVEGKVEHKFDMKPHGTNFEEYGKMCRERTNKSMIKNRQIQVIDNDRGVHMRPMPGMIGLISTNAKDKKKPVPVKQSDVKRTRRDRGELEDIMFKLFERQPNWALKQLVQETDQPAQFLKEILNELCVYNKRGTNQGTYELKPEYKKSVDDTPAE</sequence>
<comment type="similarity">
    <text evidence="2">Belongs to the TFIIF beta subunit family.</text>
</comment>
<evidence type="ECO:0000259" key="9">
    <source>
        <dbReference type="Pfam" id="PF17683"/>
    </source>
</evidence>
<dbReference type="Pfam" id="PF02270">
    <property type="entry name" value="TFIIF_beta"/>
    <property type="match status" value="1"/>
</dbReference>
<dbReference type="InterPro" id="IPR011039">
    <property type="entry name" value="TFIIF_interaction"/>
</dbReference>
<dbReference type="STRING" id="74649.A0A2P6PYY6"/>
<keyword evidence="10" id="KW-0547">Nucleotide-binding</keyword>
<evidence type="ECO:0000256" key="7">
    <source>
        <dbReference type="SAM" id="MobiDB-lite"/>
    </source>
</evidence>
<dbReference type="Gramene" id="PRQ27129">
    <property type="protein sequence ID" value="PRQ27129"/>
    <property type="gene ID" value="RchiOBHm_Chr6g0302021"/>
</dbReference>
<gene>
    <name evidence="10" type="ORF">RchiOBHm_Chr6g0302021</name>
</gene>
<dbReference type="GO" id="GO:0005674">
    <property type="term" value="C:transcription factor TFIIF complex"/>
    <property type="evidence" value="ECO:0007669"/>
    <property type="project" value="InterPro"/>
</dbReference>
<dbReference type="OrthoDB" id="26094at2759"/>
<comment type="subcellular location">
    <subcellularLocation>
        <location evidence="1">Nucleus</location>
    </subcellularLocation>
</comment>
<evidence type="ECO:0000256" key="5">
    <source>
        <dbReference type="ARBA" id="ARBA00023163"/>
    </source>
</evidence>
<evidence type="ECO:0000256" key="3">
    <source>
        <dbReference type="ARBA" id="ARBA00023015"/>
    </source>
</evidence>
<keyword evidence="6" id="KW-0539">Nucleus</keyword>
<feature type="domain" description="TFIIF beta subunit N-terminal" evidence="9">
    <location>
        <begin position="40"/>
        <end position="151"/>
    </location>
</feature>
<keyword evidence="11" id="KW-1185">Reference proteome</keyword>
<dbReference type="GO" id="GO:0016787">
    <property type="term" value="F:hydrolase activity"/>
    <property type="evidence" value="ECO:0007669"/>
    <property type="project" value="UniProtKB-KW"/>
</dbReference>
<dbReference type="Pfam" id="PF17683">
    <property type="entry name" value="TFIIF_beta_N"/>
    <property type="match status" value="1"/>
</dbReference>
<dbReference type="InterPro" id="IPR003196">
    <property type="entry name" value="TFIIF_beta"/>
</dbReference>
<name>A0A2P6PYY6_ROSCH</name>
<organism evidence="10 11">
    <name type="scientific">Rosa chinensis</name>
    <name type="common">China rose</name>
    <dbReference type="NCBI Taxonomy" id="74649"/>
    <lineage>
        <taxon>Eukaryota</taxon>
        <taxon>Viridiplantae</taxon>
        <taxon>Streptophyta</taxon>
        <taxon>Embryophyta</taxon>
        <taxon>Tracheophyta</taxon>
        <taxon>Spermatophyta</taxon>
        <taxon>Magnoliopsida</taxon>
        <taxon>eudicotyledons</taxon>
        <taxon>Gunneridae</taxon>
        <taxon>Pentapetalae</taxon>
        <taxon>rosids</taxon>
        <taxon>fabids</taxon>
        <taxon>Rosales</taxon>
        <taxon>Rosaceae</taxon>
        <taxon>Rosoideae</taxon>
        <taxon>Rosoideae incertae sedis</taxon>
        <taxon>Rosa</taxon>
    </lineage>
</organism>
<dbReference type="Proteomes" id="UP000238479">
    <property type="component" value="Chromosome 6"/>
</dbReference>
<dbReference type="AlphaFoldDB" id="A0A2P6PYY6"/>
<dbReference type="OMA" id="PIADNCY"/>
<feature type="domain" description="TFIIF beta subunit HTH" evidence="8">
    <location>
        <begin position="207"/>
        <end position="270"/>
    </location>
</feature>
<dbReference type="GO" id="GO:0006367">
    <property type="term" value="P:transcription initiation at RNA polymerase II promoter"/>
    <property type="evidence" value="ECO:0007669"/>
    <property type="project" value="InterPro"/>
</dbReference>
<protein>
    <submittedName>
        <fullName evidence="10">Putative DNA helicase</fullName>
        <ecNumber evidence="10">3.6.4.12</ecNumber>
    </submittedName>
</protein>
<dbReference type="PANTHER" id="PTHR10445:SF0">
    <property type="entry name" value="GENERAL TRANSCRIPTION FACTOR IIF SUBUNIT 2"/>
    <property type="match status" value="1"/>
</dbReference>
<dbReference type="Gene3D" id="1.10.10.10">
    <property type="entry name" value="Winged helix-like DNA-binding domain superfamily/Winged helix DNA-binding domain"/>
    <property type="match status" value="1"/>
</dbReference>
<keyword evidence="3" id="KW-0805">Transcription regulation</keyword>
<evidence type="ECO:0000256" key="6">
    <source>
        <dbReference type="ARBA" id="ARBA00023242"/>
    </source>
</evidence>
<dbReference type="SUPFAM" id="SSF46785">
    <property type="entry name" value="Winged helix' DNA-binding domain"/>
    <property type="match status" value="1"/>
</dbReference>
<dbReference type="InterPro" id="IPR036388">
    <property type="entry name" value="WH-like_DNA-bd_sf"/>
</dbReference>
<keyword evidence="10" id="KW-0347">Helicase</keyword>
<evidence type="ECO:0000256" key="2">
    <source>
        <dbReference type="ARBA" id="ARBA00009543"/>
    </source>
</evidence>
<keyword evidence="4" id="KW-0238">DNA-binding</keyword>
<dbReference type="InterPro" id="IPR040504">
    <property type="entry name" value="TFIIF_beta_N"/>
</dbReference>
<accession>A0A2P6PYY6</accession>
<reference evidence="10 11" key="1">
    <citation type="journal article" date="2018" name="Nat. Genet.">
        <title>The Rosa genome provides new insights in the design of modern roses.</title>
        <authorList>
            <person name="Bendahmane M."/>
        </authorList>
    </citation>
    <scope>NUCLEOTIDE SEQUENCE [LARGE SCALE GENOMIC DNA]</scope>
    <source>
        <strain evidence="11">cv. Old Blush</strain>
    </source>
</reference>
<dbReference type="CDD" id="cd07980">
    <property type="entry name" value="TFIIF_beta"/>
    <property type="match status" value="1"/>
</dbReference>
<keyword evidence="10" id="KW-0067">ATP-binding</keyword>
<evidence type="ECO:0000256" key="1">
    <source>
        <dbReference type="ARBA" id="ARBA00004123"/>
    </source>
</evidence>